<reference evidence="5" key="2">
    <citation type="submission" date="2016-11" db="EMBL/GenBank/DDBJ databases">
        <authorList>
            <person name="Varghese N."/>
            <person name="Submissions S."/>
        </authorList>
    </citation>
    <scope>NUCLEOTIDE SEQUENCE [LARGE SCALE GENOMIC DNA]</scope>
    <source>
        <strain evidence="5">DSM 19859</strain>
    </source>
</reference>
<feature type="region of interest" description="Disordered" evidence="1">
    <location>
        <begin position="79"/>
        <end position="100"/>
    </location>
</feature>
<evidence type="ECO:0000313" key="5">
    <source>
        <dbReference type="Proteomes" id="UP000184240"/>
    </source>
</evidence>
<feature type="domain" description="Excalibur calcium-binding" evidence="2">
    <location>
        <begin position="61"/>
        <end position="95"/>
    </location>
</feature>
<keyword evidence="6" id="KW-1185">Reference proteome</keyword>
<dbReference type="Proteomes" id="UP000184240">
    <property type="component" value="Unassembled WGS sequence"/>
</dbReference>
<reference evidence="3 6" key="3">
    <citation type="submission" date="2018-07" db="EMBL/GenBank/DDBJ databases">
        <title>Leeuwenhoekiella genomics.</title>
        <authorList>
            <person name="Tahon G."/>
            <person name="Willems A."/>
        </authorList>
    </citation>
    <scope>NUCLEOTIDE SEQUENCE [LARGE SCALE GENOMIC DNA]</scope>
    <source>
        <strain evidence="3 6">LMG 24856</strain>
    </source>
</reference>
<dbReference type="AlphaFoldDB" id="A0A1M5YVM8"/>
<dbReference type="Pfam" id="PF05901">
    <property type="entry name" value="Excalibur"/>
    <property type="match status" value="1"/>
</dbReference>
<evidence type="ECO:0000256" key="1">
    <source>
        <dbReference type="SAM" id="MobiDB-lite"/>
    </source>
</evidence>
<dbReference type="STRING" id="573501.SAMN04487999_2392"/>
<reference evidence="4" key="1">
    <citation type="submission" date="2016-11" db="EMBL/GenBank/DDBJ databases">
        <authorList>
            <person name="Jaros S."/>
            <person name="Januszkiewicz K."/>
            <person name="Wedrychowicz H."/>
        </authorList>
    </citation>
    <scope>NUCLEOTIDE SEQUENCE [LARGE SCALE GENOMIC DNA]</scope>
    <source>
        <strain evidence="4">DSM 19859</strain>
    </source>
</reference>
<evidence type="ECO:0000259" key="2">
    <source>
        <dbReference type="Pfam" id="PF05901"/>
    </source>
</evidence>
<evidence type="ECO:0000313" key="3">
    <source>
        <dbReference type="EMBL" id="RXG29565.1"/>
    </source>
</evidence>
<proteinExistence type="predicted"/>
<protein>
    <submittedName>
        <fullName evidence="4">Excalibur calcium-binding domain-containing protein</fullName>
    </submittedName>
</protein>
<dbReference type="InterPro" id="IPR008613">
    <property type="entry name" value="Excalibur_Ca-bd_domain"/>
</dbReference>
<evidence type="ECO:0000313" key="6">
    <source>
        <dbReference type="Proteomes" id="UP000290037"/>
    </source>
</evidence>
<dbReference type="OrthoDB" id="1162491at2"/>
<evidence type="ECO:0000313" key="4">
    <source>
        <dbReference type="EMBL" id="SHI15894.1"/>
    </source>
</evidence>
<dbReference type="EMBL" id="FQXT01000004">
    <property type="protein sequence ID" value="SHI15894.1"/>
    <property type="molecule type" value="Genomic_DNA"/>
</dbReference>
<name>A0A1M5YVM8_9FLAO</name>
<dbReference type="Proteomes" id="UP000290037">
    <property type="component" value="Unassembled WGS sequence"/>
</dbReference>
<organism evidence="4 5">
    <name type="scientific">Leeuwenhoekiella palythoae</name>
    <dbReference type="NCBI Taxonomy" id="573501"/>
    <lineage>
        <taxon>Bacteria</taxon>
        <taxon>Pseudomonadati</taxon>
        <taxon>Bacteroidota</taxon>
        <taxon>Flavobacteriia</taxon>
        <taxon>Flavobacteriales</taxon>
        <taxon>Flavobacteriaceae</taxon>
        <taxon>Leeuwenhoekiella</taxon>
    </lineage>
</organism>
<dbReference type="EMBL" id="QOVN01000003">
    <property type="protein sequence ID" value="RXG29565.1"/>
    <property type="molecule type" value="Genomic_DNA"/>
</dbReference>
<accession>A0A1M5YVM8</accession>
<gene>
    <name evidence="3" type="ORF">DSM01_1667</name>
    <name evidence="4" type="ORF">SAMN04487999_2392</name>
</gene>
<dbReference type="RefSeq" id="WP_072983331.1">
    <property type="nucleotide sequence ID" value="NZ_CP084318.1"/>
</dbReference>
<sequence length="100" mass="11206">MGYRKGYYRKDGTYVQGHYISKTSSKQKVKSKKGCFLLMLALVSILGIEACNPESDCPTRKCSDYNSQAQAQQEFNENPSCLENLDSDNDGIPCENLPKN</sequence>